<name>A0A1N7S857_9BURK</name>
<gene>
    <name evidence="1" type="ORF">BN2475_440011</name>
</gene>
<dbReference type="Proteomes" id="UP000187012">
    <property type="component" value="Unassembled WGS sequence"/>
</dbReference>
<reference evidence="1 2" key="1">
    <citation type="submission" date="2016-12" db="EMBL/GenBank/DDBJ databases">
        <authorList>
            <person name="Song W.-J."/>
            <person name="Kurnit D.M."/>
        </authorList>
    </citation>
    <scope>NUCLEOTIDE SEQUENCE [LARGE SCALE GENOMIC DNA]</scope>
    <source>
        <strain evidence="1 2">STM7296</strain>
    </source>
</reference>
<evidence type="ECO:0000313" key="1">
    <source>
        <dbReference type="EMBL" id="SIT43533.1"/>
    </source>
</evidence>
<evidence type="ECO:0000313" key="2">
    <source>
        <dbReference type="Proteomes" id="UP000187012"/>
    </source>
</evidence>
<sequence>MWCDVPNRRRHLSNELRRNDWACVRGSSGGTYHERYMPGVSWGMTHWWQALLCEATNSVYGRTPGSR</sequence>
<dbReference type="EMBL" id="CYGX02000044">
    <property type="protein sequence ID" value="SIT43533.1"/>
    <property type="molecule type" value="Genomic_DNA"/>
</dbReference>
<keyword evidence="2" id="KW-1185">Reference proteome</keyword>
<proteinExistence type="predicted"/>
<dbReference type="AlphaFoldDB" id="A0A1N7S857"/>
<protein>
    <submittedName>
        <fullName evidence="1">Uncharacterized protein</fullName>
    </submittedName>
</protein>
<accession>A0A1N7S857</accession>
<organism evidence="1 2">
    <name type="scientific">Paraburkholderia ribeironis</name>
    <dbReference type="NCBI Taxonomy" id="1247936"/>
    <lineage>
        <taxon>Bacteria</taxon>
        <taxon>Pseudomonadati</taxon>
        <taxon>Pseudomonadota</taxon>
        <taxon>Betaproteobacteria</taxon>
        <taxon>Burkholderiales</taxon>
        <taxon>Burkholderiaceae</taxon>
        <taxon>Paraburkholderia</taxon>
    </lineage>
</organism>
<dbReference type="STRING" id="1247936.BN2475_440011"/>